<dbReference type="InterPro" id="IPR049012">
    <property type="entry name" value="Mutator_transp_dom"/>
</dbReference>
<evidence type="ECO:0000313" key="3">
    <source>
        <dbReference type="EMBL" id="CAI6356228.1"/>
    </source>
</evidence>
<accession>A0AAV0WKB4</accession>
<dbReference type="AlphaFoldDB" id="A0AAV0WKB4"/>
<dbReference type="Proteomes" id="UP001160148">
    <property type="component" value="Unassembled WGS sequence"/>
</dbReference>
<dbReference type="Pfam" id="PF20700">
    <property type="entry name" value="Mutator"/>
    <property type="match status" value="1"/>
</dbReference>
<feature type="domain" description="YqaJ viral recombinase" evidence="1">
    <location>
        <begin position="327"/>
        <end position="429"/>
    </location>
</feature>
<name>A0AAV0WKB4_9HEMI</name>
<dbReference type="InterPro" id="IPR011335">
    <property type="entry name" value="Restrct_endonuc-II-like"/>
</dbReference>
<dbReference type="PANTHER" id="PTHR46609">
    <property type="entry name" value="EXONUCLEASE, PHAGE-TYPE/RECB, C-TERMINAL DOMAIN-CONTAINING PROTEIN"/>
    <property type="match status" value="1"/>
</dbReference>
<dbReference type="EMBL" id="CARXXK010000002">
    <property type="protein sequence ID" value="CAI6356228.1"/>
    <property type="molecule type" value="Genomic_DNA"/>
</dbReference>
<dbReference type="PANTHER" id="PTHR46609:SF8">
    <property type="entry name" value="YQAJ VIRAL RECOMBINASE DOMAIN-CONTAINING PROTEIN"/>
    <property type="match status" value="1"/>
</dbReference>
<evidence type="ECO:0008006" key="5">
    <source>
        <dbReference type="Google" id="ProtNLM"/>
    </source>
</evidence>
<dbReference type="InterPro" id="IPR019080">
    <property type="entry name" value="YqaJ_viral_recombinase"/>
</dbReference>
<sequence>MEADGILEGFLNSVQMHGLKYNKLIGDGDSSVLKRLNEVLPYGPHFTVQKIECRNHLLRNSGQKLLALTKRTEYPVHLRKFIRNNILRFRSDITKAVEYRKASDLSMSNKIAELRKDIDNSPYHRFGQHDNCNSYFCSGPKSSEINLVGDLEKCGLMRDIKNIIIRLSNNACSLIQDVDNNVCEQFNSLINKFIGGKRINFTQRNTYTTRIEAAIVSFNSKEYLRRIHKKMVFKSPGEIGKKYLNNLNRIRQNTINRRCLFVNNMKKSKKKSSSAHADKDYGLAEPLMDTISVEELETKKNCFLNKLKTVNLHQLNLDTRDQNGNLKWFQERKKRLTASKFGEICKMRSTTSWRRQVHAIIYNPQIKSKEMAHGIEMEPYGRKKFEVVSGLSVETCGLIVDSEITFLAASPDGVVGDDAILEIKCPYIAKDTNDVPNGSSK</sequence>
<comment type="caution">
    <text evidence="3">The sequence shown here is derived from an EMBL/GenBank/DDBJ whole genome shotgun (WGS) entry which is preliminary data.</text>
</comment>
<evidence type="ECO:0000259" key="2">
    <source>
        <dbReference type="Pfam" id="PF20700"/>
    </source>
</evidence>
<dbReference type="CDD" id="cd22343">
    <property type="entry name" value="PDDEXK_lambda_exonuclease-like"/>
    <property type="match status" value="1"/>
</dbReference>
<reference evidence="3 4" key="1">
    <citation type="submission" date="2023-01" db="EMBL/GenBank/DDBJ databases">
        <authorList>
            <person name="Whitehead M."/>
        </authorList>
    </citation>
    <scope>NUCLEOTIDE SEQUENCE [LARGE SCALE GENOMIC DNA]</scope>
</reference>
<evidence type="ECO:0000313" key="4">
    <source>
        <dbReference type="Proteomes" id="UP001160148"/>
    </source>
</evidence>
<gene>
    <name evidence="3" type="ORF">MEUPH1_LOCUS11982</name>
</gene>
<proteinExistence type="predicted"/>
<evidence type="ECO:0000259" key="1">
    <source>
        <dbReference type="Pfam" id="PF09588"/>
    </source>
</evidence>
<keyword evidence="4" id="KW-1185">Reference proteome</keyword>
<dbReference type="Gene3D" id="3.90.320.10">
    <property type="match status" value="1"/>
</dbReference>
<dbReference type="InterPro" id="IPR051703">
    <property type="entry name" value="NF-kappa-B_Signaling_Reg"/>
</dbReference>
<dbReference type="InterPro" id="IPR011604">
    <property type="entry name" value="PDDEXK-like_dom_sf"/>
</dbReference>
<organism evidence="3 4">
    <name type="scientific">Macrosiphum euphorbiae</name>
    <name type="common">potato aphid</name>
    <dbReference type="NCBI Taxonomy" id="13131"/>
    <lineage>
        <taxon>Eukaryota</taxon>
        <taxon>Metazoa</taxon>
        <taxon>Ecdysozoa</taxon>
        <taxon>Arthropoda</taxon>
        <taxon>Hexapoda</taxon>
        <taxon>Insecta</taxon>
        <taxon>Pterygota</taxon>
        <taxon>Neoptera</taxon>
        <taxon>Paraneoptera</taxon>
        <taxon>Hemiptera</taxon>
        <taxon>Sternorrhyncha</taxon>
        <taxon>Aphidomorpha</taxon>
        <taxon>Aphidoidea</taxon>
        <taxon>Aphididae</taxon>
        <taxon>Macrosiphini</taxon>
        <taxon>Macrosiphum</taxon>
    </lineage>
</organism>
<dbReference type="Pfam" id="PF09588">
    <property type="entry name" value="YqaJ"/>
    <property type="match status" value="1"/>
</dbReference>
<dbReference type="GO" id="GO:0006281">
    <property type="term" value="P:DNA repair"/>
    <property type="evidence" value="ECO:0007669"/>
    <property type="project" value="UniProtKB-ARBA"/>
</dbReference>
<feature type="domain" description="Mutator-like transposase" evidence="2">
    <location>
        <begin position="1"/>
        <end position="137"/>
    </location>
</feature>
<protein>
    <recommendedName>
        <fullName evidence="5">YqaJ viral recombinase domain-containing protein</fullName>
    </recommendedName>
</protein>
<dbReference type="SUPFAM" id="SSF52980">
    <property type="entry name" value="Restriction endonuclease-like"/>
    <property type="match status" value="1"/>
</dbReference>